<dbReference type="PROSITE" id="PS00104">
    <property type="entry name" value="EPSP_SYNTHASE_1"/>
    <property type="match status" value="1"/>
</dbReference>
<name>A0A382QKD1_9ZZZZ</name>
<dbReference type="InterPro" id="IPR023193">
    <property type="entry name" value="EPSP_synthase_CS"/>
</dbReference>
<dbReference type="EMBL" id="UINC01114797">
    <property type="protein sequence ID" value="SVC85360.1"/>
    <property type="molecule type" value="Genomic_DNA"/>
</dbReference>
<keyword evidence="3" id="KW-0028">Amino-acid biosynthesis</keyword>
<dbReference type="GO" id="GO:0009423">
    <property type="term" value="P:chorismate biosynthetic process"/>
    <property type="evidence" value="ECO:0007669"/>
    <property type="project" value="TreeGrafter"/>
</dbReference>
<dbReference type="PANTHER" id="PTHR21090:SF5">
    <property type="entry name" value="PENTAFUNCTIONAL AROM POLYPEPTIDE"/>
    <property type="match status" value="1"/>
</dbReference>
<dbReference type="GO" id="GO:0003866">
    <property type="term" value="F:3-phosphoshikimate 1-carboxyvinyltransferase activity"/>
    <property type="evidence" value="ECO:0007669"/>
    <property type="project" value="TreeGrafter"/>
</dbReference>
<dbReference type="InterPro" id="IPR013792">
    <property type="entry name" value="RNA3'P_cycl/enolpyr_Trfase_a/b"/>
</dbReference>
<dbReference type="Pfam" id="PF00275">
    <property type="entry name" value="EPSP_synthase"/>
    <property type="match status" value="1"/>
</dbReference>
<reference evidence="6" key="1">
    <citation type="submission" date="2018-05" db="EMBL/GenBank/DDBJ databases">
        <authorList>
            <person name="Lanie J.A."/>
            <person name="Ng W.-L."/>
            <person name="Kazmierczak K.M."/>
            <person name="Andrzejewski T.M."/>
            <person name="Davidsen T.M."/>
            <person name="Wayne K.J."/>
            <person name="Tettelin H."/>
            <person name="Glass J.I."/>
            <person name="Rusch D."/>
            <person name="Podicherti R."/>
            <person name="Tsui H.-C.T."/>
            <person name="Winkler M.E."/>
        </authorList>
    </citation>
    <scope>NUCLEOTIDE SEQUENCE</scope>
</reference>
<feature type="non-terminal residue" evidence="6">
    <location>
        <position position="236"/>
    </location>
</feature>
<evidence type="ECO:0000259" key="5">
    <source>
        <dbReference type="Pfam" id="PF00275"/>
    </source>
</evidence>
<dbReference type="InterPro" id="IPR001986">
    <property type="entry name" value="Enolpyruvate_Tfrase_dom"/>
</dbReference>
<organism evidence="6">
    <name type="scientific">marine metagenome</name>
    <dbReference type="NCBI Taxonomy" id="408172"/>
    <lineage>
        <taxon>unclassified sequences</taxon>
        <taxon>metagenomes</taxon>
        <taxon>ecological metagenomes</taxon>
    </lineage>
</organism>
<proteinExistence type="inferred from homology"/>
<dbReference type="SUPFAM" id="SSF55205">
    <property type="entry name" value="EPT/RTPC-like"/>
    <property type="match status" value="1"/>
</dbReference>
<feature type="domain" description="Enolpyruvate transferase" evidence="5">
    <location>
        <begin position="13"/>
        <end position="220"/>
    </location>
</feature>
<dbReference type="Gene3D" id="3.65.10.10">
    <property type="entry name" value="Enolpyruvate transferase domain"/>
    <property type="match status" value="1"/>
</dbReference>
<accession>A0A382QKD1</accession>
<evidence type="ECO:0000256" key="2">
    <source>
        <dbReference type="ARBA" id="ARBA00022490"/>
    </source>
</evidence>
<gene>
    <name evidence="6" type="ORF">METZ01_LOCUS338214</name>
</gene>
<dbReference type="GO" id="GO:0008652">
    <property type="term" value="P:amino acid biosynthetic process"/>
    <property type="evidence" value="ECO:0007669"/>
    <property type="project" value="UniProtKB-KW"/>
</dbReference>
<dbReference type="PANTHER" id="PTHR21090">
    <property type="entry name" value="AROM/DEHYDROQUINATE SYNTHASE"/>
    <property type="match status" value="1"/>
</dbReference>
<keyword evidence="4" id="KW-0808">Transferase</keyword>
<evidence type="ECO:0000313" key="6">
    <source>
        <dbReference type="EMBL" id="SVC85360.1"/>
    </source>
</evidence>
<dbReference type="FunFam" id="3.65.10.10:FF:000005">
    <property type="entry name" value="3-phosphoshikimate 1-carboxyvinyltransferase"/>
    <property type="match status" value="1"/>
</dbReference>
<sequence>MNGLESERNLLAKKSNNLDGIIAIPGDKSISHRAIMISMLAEGKTKIYNFLEAEDTLITINVARQLGIEINQSSNFFEVKGKGLNGIKQPNKDLYFGNSGTSMRLFMGILSTQNFPSILTGDDSLSQRPMERVAVPLRKMGAIINMENNQAPIFIHPAKEILGIKHVLDIPSAQVKSAILLAALYANPKTVIVSESVTRNHTELMLQYFKYPIQYNHQKIELNTGKLSSIDKLEIP</sequence>
<evidence type="ECO:0000256" key="4">
    <source>
        <dbReference type="ARBA" id="ARBA00022679"/>
    </source>
</evidence>
<dbReference type="AlphaFoldDB" id="A0A382QKD1"/>
<protein>
    <recommendedName>
        <fullName evidence="5">Enolpyruvate transferase domain-containing protein</fullName>
    </recommendedName>
</protein>
<evidence type="ECO:0000256" key="3">
    <source>
        <dbReference type="ARBA" id="ARBA00022605"/>
    </source>
</evidence>
<evidence type="ECO:0000256" key="1">
    <source>
        <dbReference type="ARBA" id="ARBA00009948"/>
    </source>
</evidence>
<keyword evidence="2" id="KW-0963">Cytoplasm</keyword>
<comment type="similarity">
    <text evidence="1">Belongs to the EPSP synthase family.</text>
</comment>
<dbReference type="InterPro" id="IPR036968">
    <property type="entry name" value="Enolpyruvate_Tfrase_sf"/>
</dbReference>